<keyword evidence="4" id="KW-1185">Reference proteome</keyword>
<name>A0A1I7IT16_9BACL</name>
<feature type="domain" description="Cytoskeleton protein RodZ-like C-terminal" evidence="2">
    <location>
        <begin position="311"/>
        <end position="369"/>
    </location>
</feature>
<gene>
    <name evidence="3" type="ORF">SAMN05421543_10799</name>
</gene>
<accession>A0A1I7IT16</accession>
<dbReference type="InterPro" id="IPR050400">
    <property type="entry name" value="Bact_Cytoskel_RodZ"/>
</dbReference>
<dbReference type="GO" id="GO:0003677">
    <property type="term" value="F:DNA binding"/>
    <property type="evidence" value="ECO:0007669"/>
    <property type="project" value="InterPro"/>
</dbReference>
<dbReference type="PANTHER" id="PTHR34475:SF1">
    <property type="entry name" value="CYTOSKELETON PROTEIN RODZ"/>
    <property type="match status" value="1"/>
</dbReference>
<dbReference type="Pfam" id="PF13464">
    <property type="entry name" value="RodZ_C"/>
    <property type="match status" value="1"/>
</dbReference>
<feature type="compositionally biased region" description="Polar residues" evidence="1">
    <location>
        <begin position="87"/>
        <end position="102"/>
    </location>
</feature>
<evidence type="ECO:0000313" key="4">
    <source>
        <dbReference type="Proteomes" id="UP000183508"/>
    </source>
</evidence>
<dbReference type="STRING" id="392015.SAMN05421543_10799"/>
<reference evidence="4" key="1">
    <citation type="submission" date="2016-10" db="EMBL/GenBank/DDBJ databases">
        <authorList>
            <person name="Varghese N."/>
        </authorList>
    </citation>
    <scope>NUCLEOTIDE SEQUENCE [LARGE SCALE GENOMIC DNA]</scope>
    <source>
        <strain evidence="4">DSM 17980</strain>
    </source>
</reference>
<dbReference type="OrthoDB" id="9797543at2"/>
<organism evidence="3 4">
    <name type="scientific">Alicyclobacillus macrosporangiidus</name>
    <dbReference type="NCBI Taxonomy" id="392015"/>
    <lineage>
        <taxon>Bacteria</taxon>
        <taxon>Bacillati</taxon>
        <taxon>Bacillota</taxon>
        <taxon>Bacilli</taxon>
        <taxon>Bacillales</taxon>
        <taxon>Alicyclobacillaceae</taxon>
        <taxon>Alicyclobacillus</taxon>
    </lineage>
</organism>
<dbReference type="InterPro" id="IPR025194">
    <property type="entry name" value="RodZ-like_C"/>
</dbReference>
<proteinExistence type="predicted"/>
<protein>
    <recommendedName>
        <fullName evidence="2">Cytoskeleton protein RodZ-like C-terminal domain-containing protein</fullName>
    </recommendedName>
</protein>
<feature type="compositionally biased region" description="Low complexity" evidence="1">
    <location>
        <begin position="238"/>
        <end position="269"/>
    </location>
</feature>
<dbReference type="InterPro" id="IPR010982">
    <property type="entry name" value="Lambda_DNA-bd_dom_sf"/>
</dbReference>
<dbReference type="Proteomes" id="UP000183508">
    <property type="component" value="Unassembled WGS sequence"/>
</dbReference>
<feature type="region of interest" description="Disordered" evidence="1">
    <location>
        <begin position="216"/>
        <end position="279"/>
    </location>
</feature>
<dbReference type="EMBL" id="FPBV01000007">
    <property type="protein sequence ID" value="SFU76073.1"/>
    <property type="molecule type" value="Genomic_DNA"/>
</dbReference>
<feature type="region of interest" description="Disordered" evidence="1">
    <location>
        <begin position="79"/>
        <end position="181"/>
    </location>
</feature>
<evidence type="ECO:0000256" key="1">
    <source>
        <dbReference type="SAM" id="MobiDB-lite"/>
    </source>
</evidence>
<dbReference type="PANTHER" id="PTHR34475">
    <property type="match status" value="1"/>
</dbReference>
<dbReference type="RefSeq" id="WP_074951432.1">
    <property type="nucleotide sequence ID" value="NZ_FPBV01000007.1"/>
</dbReference>
<dbReference type="AlphaFoldDB" id="A0A1I7IT16"/>
<evidence type="ECO:0000313" key="3">
    <source>
        <dbReference type="EMBL" id="SFU76073.1"/>
    </source>
</evidence>
<dbReference type="Gene3D" id="1.10.260.40">
    <property type="entry name" value="lambda repressor-like DNA-binding domains"/>
    <property type="match status" value="1"/>
</dbReference>
<sequence>MRDLRALGVQLREQRLRLGIGLDELQAATKIRKRYLEALESGDWSILPGDVYARGFVRSYAEAVGLDGRQLLEAYVDGPAEEPSADPESSLTHDSPVDSPSQRPDVPPFHAGAESEGEWRPLRGTQEPSENKSARGVPTAEGGRGRHVPNPTPSRPRVSDPRPAARSLHAERRGRGRARAHRGGWGWNAAGQAAAVVAVLAGLAGAWWYLERPGRGAAGAGGNETAVREGWTSGVGGNAVQNGAAPAGNPASNTAAGSGSDNTAGNAANGTGGETAGQPGLRVVSQTFSNHQQTYVVSTTGPMVAQLTASTGACWVRATVDGQVVDPSDTIPVGQSRTWQGSQQIRIRVGFVPGVTLTLNGQPLALPDTKDAIDVVIVRGQD</sequence>
<evidence type="ECO:0000259" key="2">
    <source>
        <dbReference type="Pfam" id="PF13464"/>
    </source>
</evidence>
<dbReference type="Pfam" id="PF13413">
    <property type="entry name" value="HTH_25"/>
    <property type="match status" value="1"/>
</dbReference>